<evidence type="ECO:0000313" key="2">
    <source>
        <dbReference type="Proteomes" id="UP000683000"/>
    </source>
</evidence>
<proteinExistence type="predicted"/>
<gene>
    <name evidence="1" type="ORF">JVT61DRAFT_10182</name>
</gene>
<protein>
    <submittedName>
        <fullName evidence="1">Uncharacterized protein</fullName>
    </submittedName>
</protein>
<dbReference type="OrthoDB" id="2686248at2759"/>
<dbReference type="AlphaFoldDB" id="A0A8I2YXQ2"/>
<accession>A0A8I2YXQ2</accession>
<reference evidence="1" key="1">
    <citation type="submission" date="2021-03" db="EMBL/GenBank/DDBJ databases">
        <title>Evolutionary innovations through gain and loss of genes in the ectomycorrhizal Boletales.</title>
        <authorList>
            <person name="Wu G."/>
            <person name="Miyauchi S."/>
            <person name="Morin E."/>
            <person name="Yang Z.-L."/>
            <person name="Xu J."/>
            <person name="Martin F.M."/>
        </authorList>
    </citation>
    <scope>NUCLEOTIDE SEQUENCE</scope>
    <source>
        <strain evidence="1">BR01</strain>
    </source>
</reference>
<organism evidence="1 2">
    <name type="scientific">Boletus reticuloceps</name>
    <dbReference type="NCBI Taxonomy" id="495285"/>
    <lineage>
        <taxon>Eukaryota</taxon>
        <taxon>Fungi</taxon>
        <taxon>Dikarya</taxon>
        <taxon>Basidiomycota</taxon>
        <taxon>Agaricomycotina</taxon>
        <taxon>Agaricomycetes</taxon>
        <taxon>Agaricomycetidae</taxon>
        <taxon>Boletales</taxon>
        <taxon>Boletineae</taxon>
        <taxon>Boletaceae</taxon>
        <taxon>Boletoideae</taxon>
        <taxon>Boletus</taxon>
    </lineage>
</organism>
<sequence length="119" mass="13713">MLTKCSDSELSTIYKFKVFDDGSFDKLKQVETRAVRKDDAADLRAYWNYLGVPPPPNVRVQALFVEDMTLPVLRMLGTKYTIEPFLFASSVNWTPSRYQEDAKPLEDHITVILPFDSFD</sequence>
<dbReference type="EMBL" id="JAGFBS010000004">
    <property type="protein sequence ID" value="KAG6379662.1"/>
    <property type="molecule type" value="Genomic_DNA"/>
</dbReference>
<keyword evidence="2" id="KW-1185">Reference proteome</keyword>
<evidence type="ECO:0000313" key="1">
    <source>
        <dbReference type="EMBL" id="KAG6379662.1"/>
    </source>
</evidence>
<dbReference type="Proteomes" id="UP000683000">
    <property type="component" value="Unassembled WGS sequence"/>
</dbReference>
<comment type="caution">
    <text evidence="1">The sequence shown here is derived from an EMBL/GenBank/DDBJ whole genome shotgun (WGS) entry which is preliminary data.</text>
</comment>
<name>A0A8I2YXQ2_9AGAM</name>